<dbReference type="EMBL" id="REGN01002745">
    <property type="protein sequence ID" value="RNA26394.1"/>
    <property type="molecule type" value="Genomic_DNA"/>
</dbReference>
<gene>
    <name evidence="1" type="ORF">BpHYR1_034746</name>
</gene>
<sequence length="103" mass="12039">MFKFRNTRSQLAPMPLPLCLPTLANQQAKDLISLKINGKYFIKKSINFYFYYIINAPTSTYLKIVPNKKLDKNFIETDRISKMAINIFSGHFVTRLFSEIKLN</sequence>
<name>A0A3M7RS56_BRAPC</name>
<dbReference type="Proteomes" id="UP000276133">
    <property type="component" value="Unassembled WGS sequence"/>
</dbReference>
<dbReference type="AlphaFoldDB" id="A0A3M7RS56"/>
<evidence type="ECO:0000313" key="2">
    <source>
        <dbReference type="Proteomes" id="UP000276133"/>
    </source>
</evidence>
<comment type="caution">
    <text evidence="1">The sequence shown here is derived from an EMBL/GenBank/DDBJ whole genome shotgun (WGS) entry which is preliminary data.</text>
</comment>
<organism evidence="1 2">
    <name type="scientific">Brachionus plicatilis</name>
    <name type="common">Marine rotifer</name>
    <name type="synonym">Brachionus muelleri</name>
    <dbReference type="NCBI Taxonomy" id="10195"/>
    <lineage>
        <taxon>Eukaryota</taxon>
        <taxon>Metazoa</taxon>
        <taxon>Spiralia</taxon>
        <taxon>Gnathifera</taxon>
        <taxon>Rotifera</taxon>
        <taxon>Eurotatoria</taxon>
        <taxon>Monogononta</taxon>
        <taxon>Pseudotrocha</taxon>
        <taxon>Ploima</taxon>
        <taxon>Brachionidae</taxon>
        <taxon>Brachionus</taxon>
    </lineage>
</organism>
<proteinExistence type="predicted"/>
<protein>
    <submittedName>
        <fullName evidence="1">Uncharacterized protein</fullName>
    </submittedName>
</protein>
<keyword evidence="2" id="KW-1185">Reference proteome</keyword>
<accession>A0A3M7RS56</accession>
<reference evidence="1 2" key="1">
    <citation type="journal article" date="2018" name="Sci. Rep.">
        <title>Genomic signatures of local adaptation to the degree of environmental predictability in rotifers.</title>
        <authorList>
            <person name="Franch-Gras L."/>
            <person name="Hahn C."/>
            <person name="Garcia-Roger E.M."/>
            <person name="Carmona M.J."/>
            <person name="Serra M."/>
            <person name="Gomez A."/>
        </authorList>
    </citation>
    <scope>NUCLEOTIDE SEQUENCE [LARGE SCALE GENOMIC DNA]</scope>
    <source>
        <strain evidence="1">HYR1</strain>
    </source>
</reference>
<evidence type="ECO:0000313" key="1">
    <source>
        <dbReference type="EMBL" id="RNA26394.1"/>
    </source>
</evidence>